<dbReference type="EMBL" id="AP018400">
    <property type="protein sequence ID" value="BBA93031.1"/>
    <property type="molecule type" value="Genomic_DNA"/>
</dbReference>
<proteinExistence type="predicted"/>
<keyword evidence="1" id="KW-0079">Bacteriocin immunity</keyword>
<organism evidence="2 3">
    <name type="scientific">Streptococcus ruminantium</name>
    <dbReference type="NCBI Taxonomy" id="1917441"/>
    <lineage>
        <taxon>Bacteria</taxon>
        <taxon>Bacillati</taxon>
        <taxon>Bacillota</taxon>
        <taxon>Bacilli</taxon>
        <taxon>Lactobacillales</taxon>
        <taxon>Streptococcaceae</taxon>
        <taxon>Streptococcus</taxon>
    </lineage>
</organism>
<sequence>MLKRSKEEFYGYLSAVYSLSEGEITPILREKILGIAQELDKSENIYLIADRLGRYVNAELTALTCHAPKELVNLALYIQKLQNHYRRSSIIPGIVK</sequence>
<dbReference type="SUPFAM" id="SSF109797">
    <property type="entry name" value="Bacteriocin immunity protein-like"/>
    <property type="match status" value="1"/>
</dbReference>
<dbReference type="GeneID" id="52229955"/>
<dbReference type="AlphaFoldDB" id="A0A2Z5U0D2"/>
<evidence type="ECO:0008006" key="4">
    <source>
        <dbReference type="Google" id="ProtNLM"/>
    </source>
</evidence>
<evidence type="ECO:0000313" key="3">
    <source>
        <dbReference type="Proteomes" id="UP000269331"/>
    </source>
</evidence>
<reference evidence="2 3" key="1">
    <citation type="journal article" date="2018" name="Genome Biol. Evol.">
        <title>Complete Genome Sequence of Streptococcus ruminantium sp. nov. GUT-187T (=DSM 104980T =JCM 31869T), the Type Strain of S. ruminantium, and Comparison with Genome Sequences of Streptococcus suis Strains.</title>
        <authorList>
            <person name="Tohya M."/>
            <person name="Sekizaki T."/>
            <person name="Miyoshi-Akiyama T."/>
        </authorList>
    </citation>
    <scope>NUCLEOTIDE SEQUENCE [LARGE SCALE GENOMIC DNA]</scope>
    <source>
        <strain evidence="2 3">GUT187T</strain>
    </source>
</reference>
<dbReference type="Proteomes" id="UP000269331">
    <property type="component" value="Chromosome"/>
</dbReference>
<accession>A0A2Z5U0D2</accession>
<protein>
    <recommendedName>
        <fullName evidence="4">Bacteriocin immunity protein</fullName>
    </recommendedName>
</protein>
<gene>
    <name evidence="2" type="ORF">SR187_7135</name>
</gene>
<dbReference type="Gene3D" id="1.20.1440.50">
    <property type="entry name" value="Ta0600-like"/>
    <property type="match status" value="1"/>
</dbReference>
<dbReference type="InterPro" id="IPR023130">
    <property type="entry name" value="Ta0600-like_sf"/>
</dbReference>
<dbReference type="GO" id="GO:0030153">
    <property type="term" value="P:bacteriocin immunity"/>
    <property type="evidence" value="ECO:0007669"/>
    <property type="project" value="UniProtKB-KW"/>
</dbReference>
<name>A0A2Z5U0D2_9STRE</name>
<dbReference type="KEGG" id="srq:SR187_7135"/>
<dbReference type="OrthoDB" id="2223444at2"/>
<evidence type="ECO:0000256" key="1">
    <source>
        <dbReference type="ARBA" id="ARBA00023025"/>
    </source>
</evidence>
<dbReference type="RefSeq" id="WP_120171969.1">
    <property type="nucleotide sequence ID" value="NZ_AP018400.1"/>
</dbReference>
<evidence type="ECO:0000313" key="2">
    <source>
        <dbReference type="EMBL" id="BBA93031.1"/>
    </source>
</evidence>